<feature type="coiled-coil region" evidence="1">
    <location>
        <begin position="352"/>
        <end position="379"/>
    </location>
</feature>
<protein>
    <submittedName>
        <fullName evidence="3">Uncharacterized protein</fullName>
    </submittedName>
</protein>
<gene>
    <name evidence="3" type="ORF">SKAU_G00143950</name>
</gene>
<keyword evidence="1" id="KW-0175">Coiled coil</keyword>
<keyword evidence="4" id="KW-1185">Reference proteome</keyword>
<proteinExistence type="predicted"/>
<evidence type="ECO:0000256" key="1">
    <source>
        <dbReference type="SAM" id="Coils"/>
    </source>
</evidence>
<evidence type="ECO:0000313" key="4">
    <source>
        <dbReference type="Proteomes" id="UP001152622"/>
    </source>
</evidence>
<accession>A0A9Q1FT80</accession>
<sequence>MTTKNVSFGKDSNVFVHVSWDCKTSERKLGDILYPVTTGSSVGSLTQVYTENSGESDLVYLEQDAEASPCVLTLQCASHSPLLISSLLIVTEARTMEVYSGAGDYCGTCRGDRQNTFPLESAAEGISLFKKYLKLESPLASCDVKLLSLAGRARVGVGGIVLGLEDEGTAGGPQTAGQGIDLHRVQSMVESMGSTLSPGALNLMDMVQFQQKNKADALSGFMPLLLGGGPLAAMLKASVDSRAEAAHARAVATADASSTGRSSEPETAVSGTEAQPEPLDPAAPVSDERKLTDLVSSLLNGQPGRRPVDSGPDLLPVLQGVCGQVTQLRLEDDSPATAASAGNDQTQEHSCCRSLERRMEEMETRLKRHIDQRLDALQQSLERALLAALPLPRVPQGAKGARAPDWHSGHGLLNGDA</sequence>
<dbReference type="PANTHER" id="PTHR14787">
    <property type="entry name" value="C10ORF188 FAMILY MEMBER"/>
    <property type="match status" value="1"/>
</dbReference>
<dbReference type="PANTHER" id="PTHR14787:SF1">
    <property type="entry name" value="ATPASE PAAT"/>
    <property type="match status" value="1"/>
</dbReference>
<evidence type="ECO:0000256" key="2">
    <source>
        <dbReference type="SAM" id="MobiDB-lite"/>
    </source>
</evidence>
<dbReference type="EMBL" id="JAINUF010000004">
    <property type="protein sequence ID" value="KAJ8365564.1"/>
    <property type="molecule type" value="Genomic_DNA"/>
</dbReference>
<feature type="compositionally biased region" description="Low complexity" evidence="2">
    <location>
        <begin position="250"/>
        <end position="259"/>
    </location>
</feature>
<evidence type="ECO:0000313" key="3">
    <source>
        <dbReference type="EMBL" id="KAJ8365564.1"/>
    </source>
</evidence>
<dbReference type="Pfam" id="PF14958">
    <property type="entry name" value="PAAT-like"/>
    <property type="match status" value="1"/>
</dbReference>
<dbReference type="InterPro" id="IPR028043">
    <property type="entry name" value="PAAT-like"/>
</dbReference>
<reference evidence="3" key="1">
    <citation type="journal article" date="2023" name="Science">
        <title>Genome structures resolve the early diversification of teleost fishes.</title>
        <authorList>
            <person name="Parey E."/>
            <person name="Louis A."/>
            <person name="Montfort J."/>
            <person name="Bouchez O."/>
            <person name="Roques C."/>
            <person name="Iampietro C."/>
            <person name="Lluch J."/>
            <person name="Castinel A."/>
            <person name="Donnadieu C."/>
            <person name="Desvignes T."/>
            <person name="Floi Bucao C."/>
            <person name="Jouanno E."/>
            <person name="Wen M."/>
            <person name="Mejri S."/>
            <person name="Dirks R."/>
            <person name="Jansen H."/>
            <person name="Henkel C."/>
            <person name="Chen W.J."/>
            <person name="Zahm M."/>
            <person name="Cabau C."/>
            <person name="Klopp C."/>
            <person name="Thompson A.W."/>
            <person name="Robinson-Rechavi M."/>
            <person name="Braasch I."/>
            <person name="Lecointre G."/>
            <person name="Bobe J."/>
            <person name="Postlethwait J.H."/>
            <person name="Berthelot C."/>
            <person name="Roest Crollius H."/>
            <person name="Guiguen Y."/>
        </authorList>
    </citation>
    <scope>NUCLEOTIDE SEQUENCE</scope>
    <source>
        <strain evidence="3">WJC10195</strain>
    </source>
</reference>
<name>A0A9Q1FT80_SYNKA</name>
<dbReference type="AlphaFoldDB" id="A0A9Q1FT80"/>
<dbReference type="OrthoDB" id="5981473at2759"/>
<organism evidence="3 4">
    <name type="scientific">Synaphobranchus kaupii</name>
    <name type="common">Kaup's arrowtooth eel</name>
    <dbReference type="NCBI Taxonomy" id="118154"/>
    <lineage>
        <taxon>Eukaryota</taxon>
        <taxon>Metazoa</taxon>
        <taxon>Chordata</taxon>
        <taxon>Craniata</taxon>
        <taxon>Vertebrata</taxon>
        <taxon>Euteleostomi</taxon>
        <taxon>Actinopterygii</taxon>
        <taxon>Neopterygii</taxon>
        <taxon>Teleostei</taxon>
        <taxon>Anguilliformes</taxon>
        <taxon>Synaphobranchidae</taxon>
        <taxon>Synaphobranchus</taxon>
    </lineage>
</organism>
<comment type="caution">
    <text evidence="3">The sequence shown here is derived from an EMBL/GenBank/DDBJ whole genome shotgun (WGS) entry which is preliminary data.</text>
</comment>
<feature type="region of interest" description="Disordered" evidence="2">
    <location>
        <begin position="395"/>
        <end position="417"/>
    </location>
</feature>
<dbReference type="Proteomes" id="UP001152622">
    <property type="component" value="Chromosome 4"/>
</dbReference>
<feature type="region of interest" description="Disordered" evidence="2">
    <location>
        <begin position="250"/>
        <end position="285"/>
    </location>
</feature>